<dbReference type="Proteomes" id="UP000295021">
    <property type="component" value="Unassembled WGS sequence"/>
</dbReference>
<dbReference type="EMBL" id="SMBI01000025">
    <property type="protein sequence ID" value="TCU13840.1"/>
    <property type="molecule type" value="Genomic_DNA"/>
</dbReference>
<reference evidence="3" key="2">
    <citation type="submission" date="2020-04" db="EMBL/GenBank/DDBJ databases">
        <title>Global-level population genomics supports evidence of horizontal gene transfer on evolution of Rhizobia in Lentils.</title>
        <authorList>
            <person name="Gai Y."/>
            <person name="Cook D."/>
            <person name="Riely B."/>
        </authorList>
    </citation>
    <scope>NUCLEOTIDE SEQUENCE</scope>
    <source>
        <strain evidence="3">TLR9</strain>
    </source>
</reference>
<dbReference type="AlphaFoldDB" id="A0AAJ3A7D2"/>
<dbReference type="InterPro" id="IPR016187">
    <property type="entry name" value="CTDL_fold"/>
</dbReference>
<feature type="region of interest" description="Disordered" evidence="1">
    <location>
        <begin position="1"/>
        <end position="27"/>
    </location>
</feature>
<gene>
    <name evidence="4" type="ORF">EV131_12538</name>
    <name evidence="3" type="ORF">HFO74_30595</name>
</gene>
<accession>A0AAJ3A7D2</accession>
<dbReference type="Gene3D" id="3.90.1580.10">
    <property type="entry name" value="paralog of FGE (formylglycine-generating enzyme)"/>
    <property type="match status" value="1"/>
</dbReference>
<evidence type="ECO:0000313" key="4">
    <source>
        <dbReference type="EMBL" id="TCU13840.1"/>
    </source>
</evidence>
<feature type="domain" description="Sulfatase-modifying factor enzyme-like" evidence="2">
    <location>
        <begin position="34"/>
        <end position="307"/>
    </location>
</feature>
<evidence type="ECO:0000313" key="6">
    <source>
        <dbReference type="Proteomes" id="UP000758022"/>
    </source>
</evidence>
<comment type="caution">
    <text evidence="3">The sequence shown here is derived from an EMBL/GenBank/DDBJ whole genome shotgun (WGS) entry which is preliminary data.</text>
</comment>
<evidence type="ECO:0000259" key="2">
    <source>
        <dbReference type="Pfam" id="PF03781"/>
    </source>
</evidence>
<dbReference type="PANTHER" id="PTHR23150:SF19">
    <property type="entry name" value="FORMYLGLYCINE-GENERATING ENZYME"/>
    <property type="match status" value="1"/>
</dbReference>
<dbReference type="SUPFAM" id="SSF56436">
    <property type="entry name" value="C-type lectin-like"/>
    <property type="match status" value="1"/>
</dbReference>
<evidence type="ECO:0000313" key="5">
    <source>
        <dbReference type="Proteomes" id="UP000295021"/>
    </source>
</evidence>
<dbReference type="EMBL" id="JAAXQQ010000012">
    <property type="protein sequence ID" value="MBY3067716.1"/>
    <property type="molecule type" value="Genomic_DNA"/>
</dbReference>
<protein>
    <submittedName>
        <fullName evidence="3">Formylglycine-generating enzyme family protein</fullName>
    </submittedName>
    <submittedName>
        <fullName evidence="4">Formylglycine-generating enzyme required for sulfatase activity</fullName>
    </submittedName>
</protein>
<dbReference type="Pfam" id="PF03781">
    <property type="entry name" value="FGE-sulfatase"/>
    <property type="match status" value="1"/>
</dbReference>
<evidence type="ECO:0000313" key="3">
    <source>
        <dbReference type="EMBL" id="MBY3067716.1"/>
    </source>
</evidence>
<dbReference type="RefSeq" id="WP_132614767.1">
    <property type="nucleotide sequence ID" value="NZ_CP088093.1"/>
</dbReference>
<dbReference type="PANTHER" id="PTHR23150">
    <property type="entry name" value="SULFATASE MODIFYING FACTOR 1, 2"/>
    <property type="match status" value="1"/>
</dbReference>
<sequence>MASCCGFPSTGGQEVPHGPRASIHSASSRPVLQTARIEGGRVSVGTSRPLLAHDGEGPVRSVRINAFELSVGAVTNEEFGRFVEATGYVTEAERLGWSYVFYKFLDGDVPTSGVVGAEWWRKVEGANWAHPSGPGSSLEKLGNFPVVHISWQDASDYCHWAGGRLPSEAEWEHAARGGLDQPVYPWGDKQPTETFTPCNIWQGRFPDFDTAVDGYAGLAPVLSFEPNGYGLYNMAGNCWEWTADPFRVRSLRRAATSTNSASKEEGKRVLKGGSYLCHASYCHRYRIAARMGSTGDSTTGHIGFRIAFDINASAD</sequence>
<organism evidence="3 6">
    <name type="scientific">Rhizobium laguerreae</name>
    <dbReference type="NCBI Taxonomy" id="1076926"/>
    <lineage>
        <taxon>Bacteria</taxon>
        <taxon>Pseudomonadati</taxon>
        <taxon>Pseudomonadota</taxon>
        <taxon>Alphaproteobacteria</taxon>
        <taxon>Hyphomicrobiales</taxon>
        <taxon>Rhizobiaceae</taxon>
        <taxon>Rhizobium/Agrobacterium group</taxon>
        <taxon>Rhizobium</taxon>
    </lineage>
</organism>
<dbReference type="GO" id="GO:0120147">
    <property type="term" value="F:formylglycine-generating oxidase activity"/>
    <property type="evidence" value="ECO:0007669"/>
    <property type="project" value="TreeGrafter"/>
</dbReference>
<evidence type="ECO:0000256" key="1">
    <source>
        <dbReference type="SAM" id="MobiDB-lite"/>
    </source>
</evidence>
<name>A0AAJ3A7D2_9HYPH</name>
<proteinExistence type="predicted"/>
<dbReference type="InterPro" id="IPR042095">
    <property type="entry name" value="SUMF_sf"/>
</dbReference>
<reference evidence="4 5" key="1">
    <citation type="submission" date="2019-03" db="EMBL/GenBank/DDBJ databases">
        <title>Genomic Encyclopedia of Type Strains, Phase IV (KMG-V): Genome sequencing to study the core and pangenomes of soil and plant-associated prokaryotes.</title>
        <authorList>
            <person name="Whitman W."/>
        </authorList>
    </citation>
    <scope>NUCLEOTIDE SEQUENCE [LARGE SCALE GENOMIC DNA]</scope>
    <source>
        <strain evidence="4 5">FB403</strain>
    </source>
</reference>
<dbReference type="Proteomes" id="UP000758022">
    <property type="component" value="Unassembled WGS sequence"/>
</dbReference>
<dbReference type="InterPro" id="IPR051043">
    <property type="entry name" value="Sulfatase_Mod_Factor_Kinase"/>
</dbReference>
<dbReference type="InterPro" id="IPR005532">
    <property type="entry name" value="SUMF_dom"/>
</dbReference>